<keyword evidence="5 8" id="KW-1133">Transmembrane helix</keyword>
<dbReference type="InterPro" id="IPR011009">
    <property type="entry name" value="Kinase-like_dom_sf"/>
</dbReference>
<evidence type="ECO:0000256" key="7">
    <source>
        <dbReference type="PROSITE-ProRule" id="PRU10141"/>
    </source>
</evidence>
<evidence type="ECO:0000256" key="6">
    <source>
        <dbReference type="ARBA" id="ARBA00023136"/>
    </source>
</evidence>
<evidence type="ECO:0000256" key="4">
    <source>
        <dbReference type="ARBA" id="ARBA00022737"/>
    </source>
</evidence>
<feature type="transmembrane region" description="Helical" evidence="8">
    <location>
        <begin position="7"/>
        <end position="25"/>
    </location>
</feature>
<evidence type="ECO:0000256" key="1">
    <source>
        <dbReference type="ARBA" id="ARBA00004370"/>
    </source>
</evidence>
<dbReference type="InterPro" id="IPR017441">
    <property type="entry name" value="Protein_kinase_ATP_BS"/>
</dbReference>
<evidence type="ECO:0000313" key="11">
    <source>
        <dbReference type="Proteomes" id="UP001188597"/>
    </source>
</evidence>
<keyword evidence="2" id="KW-0433">Leucine-rich repeat</keyword>
<gene>
    <name evidence="10" type="ORF">RJ639_021799</name>
</gene>
<dbReference type="PANTHER" id="PTHR27008:SF499">
    <property type="entry name" value="OS06G0581500 PROTEIN"/>
    <property type="match status" value="1"/>
</dbReference>
<keyword evidence="11" id="KW-1185">Reference proteome</keyword>
<dbReference type="GO" id="GO:0016020">
    <property type="term" value="C:membrane"/>
    <property type="evidence" value="ECO:0007669"/>
    <property type="project" value="UniProtKB-SubCell"/>
</dbReference>
<keyword evidence="3 8" id="KW-0812">Transmembrane</keyword>
<dbReference type="InterPro" id="IPR000719">
    <property type="entry name" value="Prot_kinase_dom"/>
</dbReference>
<feature type="domain" description="Protein kinase" evidence="9">
    <location>
        <begin position="93"/>
        <end position="150"/>
    </location>
</feature>
<evidence type="ECO:0000313" key="10">
    <source>
        <dbReference type="EMBL" id="KAK3001938.1"/>
    </source>
</evidence>
<dbReference type="Proteomes" id="UP001188597">
    <property type="component" value="Unassembled WGS sequence"/>
</dbReference>
<dbReference type="InterPro" id="IPR001245">
    <property type="entry name" value="Ser-Thr/Tyr_kinase_cat_dom"/>
</dbReference>
<accession>A0AA88V848</accession>
<proteinExistence type="predicted"/>
<dbReference type="AlphaFoldDB" id="A0AA88V848"/>
<evidence type="ECO:0000256" key="5">
    <source>
        <dbReference type="ARBA" id="ARBA00022989"/>
    </source>
</evidence>
<sequence>MQVQLQYLEMISYVVVSRTCIYLIVMQTSLVNQKNFFRYTMLFILVILVIILCYSAACYMIRRTGNGPLNASSTSDWQLGTPYSEVVQATSGFFEENLVGSGSFGSVYKGVLYGDGTVVAVKVINLQHHGASKSFMDEIKALREKQGPQR</sequence>
<evidence type="ECO:0000256" key="2">
    <source>
        <dbReference type="ARBA" id="ARBA00022614"/>
    </source>
</evidence>
<name>A0AA88V848_9ASTE</name>
<keyword evidence="7" id="KW-0547">Nucleotide-binding</keyword>
<keyword evidence="6 8" id="KW-0472">Membrane</keyword>
<dbReference type="EMBL" id="JAVXUP010002686">
    <property type="protein sequence ID" value="KAK3001938.1"/>
    <property type="molecule type" value="Genomic_DNA"/>
</dbReference>
<dbReference type="SUPFAM" id="SSF56112">
    <property type="entry name" value="Protein kinase-like (PK-like)"/>
    <property type="match status" value="1"/>
</dbReference>
<evidence type="ECO:0000256" key="8">
    <source>
        <dbReference type="SAM" id="Phobius"/>
    </source>
</evidence>
<comment type="caution">
    <text evidence="10">The sequence shown here is derived from an EMBL/GenBank/DDBJ whole genome shotgun (WGS) entry which is preliminary data.</text>
</comment>
<feature type="transmembrane region" description="Helical" evidence="8">
    <location>
        <begin position="37"/>
        <end position="61"/>
    </location>
</feature>
<dbReference type="GO" id="GO:0004672">
    <property type="term" value="F:protein kinase activity"/>
    <property type="evidence" value="ECO:0007669"/>
    <property type="project" value="InterPro"/>
</dbReference>
<dbReference type="Gene3D" id="3.30.200.20">
    <property type="entry name" value="Phosphorylase Kinase, domain 1"/>
    <property type="match status" value="1"/>
</dbReference>
<dbReference type="PROSITE" id="PS00107">
    <property type="entry name" value="PROTEIN_KINASE_ATP"/>
    <property type="match status" value="1"/>
</dbReference>
<dbReference type="InterPro" id="IPR051809">
    <property type="entry name" value="Plant_receptor-like_S/T_kinase"/>
</dbReference>
<reference evidence="10" key="1">
    <citation type="submission" date="2022-12" db="EMBL/GenBank/DDBJ databases">
        <title>Draft genome assemblies for two species of Escallonia (Escalloniales).</title>
        <authorList>
            <person name="Chanderbali A."/>
            <person name="Dervinis C."/>
            <person name="Anghel I."/>
            <person name="Soltis D."/>
            <person name="Soltis P."/>
            <person name="Zapata F."/>
        </authorList>
    </citation>
    <scope>NUCLEOTIDE SEQUENCE</scope>
    <source>
        <strain evidence="10">UCBG64.0493</strain>
        <tissue evidence="10">Leaf</tissue>
    </source>
</reference>
<dbReference type="GO" id="GO:0005524">
    <property type="term" value="F:ATP binding"/>
    <property type="evidence" value="ECO:0007669"/>
    <property type="project" value="UniProtKB-UniRule"/>
</dbReference>
<protein>
    <recommendedName>
        <fullName evidence="9">Protein kinase domain-containing protein</fullName>
    </recommendedName>
</protein>
<dbReference type="Pfam" id="PF07714">
    <property type="entry name" value="PK_Tyr_Ser-Thr"/>
    <property type="match status" value="1"/>
</dbReference>
<feature type="binding site" evidence="7">
    <location>
        <position position="122"/>
    </location>
    <ligand>
        <name>ATP</name>
        <dbReference type="ChEBI" id="CHEBI:30616"/>
    </ligand>
</feature>
<organism evidence="10 11">
    <name type="scientific">Escallonia herrerae</name>
    <dbReference type="NCBI Taxonomy" id="1293975"/>
    <lineage>
        <taxon>Eukaryota</taxon>
        <taxon>Viridiplantae</taxon>
        <taxon>Streptophyta</taxon>
        <taxon>Embryophyta</taxon>
        <taxon>Tracheophyta</taxon>
        <taxon>Spermatophyta</taxon>
        <taxon>Magnoliopsida</taxon>
        <taxon>eudicotyledons</taxon>
        <taxon>Gunneridae</taxon>
        <taxon>Pentapetalae</taxon>
        <taxon>asterids</taxon>
        <taxon>campanulids</taxon>
        <taxon>Escalloniales</taxon>
        <taxon>Escalloniaceae</taxon>
        <taxon>Escallonia</taxon>
    </lineage>
</organism>
<dbReference type="PROSITE" id="PS50011">
    <property type="entry name" value="PROTEIN_KINASE_DOM"/>
    <property type="match status" value="1"/>
</dbReference>
<keyword evidence="4" id="KW-0677">Repeat</keyword>
<comment type="subcellular location">
    <subcellularLocation>
        <location evidence="1">Membrane</location>
    </subcellularLocation>
</comment>
<keyword evidence="7" id="KW-0067">ATP-binding</keyword>
<evidence type="ECO:0000256" key="3">
    <source>
        <dbReference type="ARBA" id="ARBA00022692"/>
    </source>
</evidence>
<evidence type="ECO:0000259" key="9">
    <source>
        <dbReference type="PROSITE" id="PS50011"/>
    </source>
</evidence>
<dbReference type="PANTHER" id="PTHR27008">
    <property type="entry name" value="OS04G0122200 PROTEIN"/>
    <property type="match status" value="1"/>
</dbReference>